<evidence type="ECO:0000313" key="1">
    <source>
        <dbReference type="EMBL" id="XKM38642.1"/>
    </source>
</evidence>
<sequence>MTAGLAVCGITILPTFNDAAVADLSMTSPVELALSALFNPASTTPGALFLAKPIPIGSPILFDAMLGLLARPAAFAAALISLLVFSLISNLASAGGERHALVWFCFCLSLYWTSWDRIADCLSGNKHCVRMRWFASAALLVIMACQQVSLGLKKAALVGGSRVESSADLDRLIRSRPELAKATIAAEPEYLAEALPYYINNPIYLTREHKFGTCAPRSGLQW</sequence>
<gene>
    <name evidence="1" type="ORF">A4U53_006810</name>
</gene>
<dbReference type="Proteomes" id="UP000078465">
    <property type="component" value="Plasmid unnamed2"/>
</dbReference>
<name>A0ACD5EHM8_9HYPH</name>
<evidence type="ECO:0000313" key="2">
    <source>
        <dbReference type="Proteomes" id="UP000078465"/>
    </source>
</evidence>
<protein>
    <submittedName>
        <fullName evidence="1">Uncharacterized protein</fullName>
    </submittedName>
</protein>
<organism evidence="1 2">
    <name type="scientific">Rhizobium ruizarguesonis</name>
    <dbReference type="NCBI Taxonomy" id="2081791"/>
    <lineage>
        <taxon>Bacteria</taxon>
        <taxon>Pseudomonadati</taxon>
        <taxon>Pseudomonadota</taxon>
        <taxon>Alphaproteobacteria</taxon>
        <taxon>Hyphomicrobiales</taxon>
        <taxon>Rhizobiaceae</taxon>
        <taxon>Rhizobium/Agrobacterium group</taxon>
        <taxon>Rhizobium</taxon>
    </lineage>
</organism>
<dbReference type="EMBL" id="CP171852">
    <property type="protein sequence ID" value="XKM38642.1"/>
    <property type="molecule type" value="Genomic_DNA"/>
</dbReference>
<proteinExistence type="predicted"/>
<reference evidence="1" key="1">
    <citation type="submission" date="2024-10" db="EMBL/GenBank/DDBJ databases">
        <title>Strain of Rhizobium-related bacteria isolated fromm roots of Vavilovia formosa.</title>
        <authorList>
            <person name="Kimeklis A."/>
            <person name="Afonin A."/>
        </authorList>
    </citation>
    <scope>NUCLEOTIDE SEQUENCE</scope>
    <source>
        <strain evidence="1">Vaf-46</strain>
    </source>
</reference>
<keyword evidence="1" id="KW-0614">Plasmid</keyword>
<geneLocation type="plasmid" evidence="1 2">
    <name>unnamed2</name>
</geneLocation>
<accession>A0ACD5EHM8</accession>